<dbReference type="AlphaFoldDB" id="A0A0H3HG72"/>
<gene>
    <name evidence="1" type="ordered locus">KOX_23760</name>
</gene>
<dbReference type="Proteomes" id="UP000007843">
    <property type="component" value="Chromosome"/>
</dbReference>
<evidence type="ECO:0000313" key="1">
    <source>
        <dbReference type="EMBL" id="AEX06468.1"/>
    </source>
</evidence>
<proteinExistence type="predicted"/>
<protein>
    <recommendedName>
        <fullName evidence="3">Secreted protein</fullName>
    </recommendedName>
</protein>
<dbReference type="GeneID" id="77225951"/>
<accession>A0A0H3HG72</accession>
<name>A0A0H3HG72_KLEM8</name>
<sequence length="63" mass="7349">MFALVLFICYLDGGCEDIVVDVYDNERQCTTAMDDQRIRHGGCFPVEDFIDSFWLPAREYSDF</sequence>
<dbReference type="RefSeq" id="WP_004122014.1">
    <property type="nucleotide sequence ID" value="NC_016612.1"/>
</dbReference>
<reference evidence="1 2" key="1">
    <citation type="journal article" date="2012" name="J. Bacteriol.">
        <title>Complete genome sequence of Klebsiella oxytoca KCTC 1686, used in production of 2,3-butanediol.</title>
        <authorList>
            <person name="Shin S.H."/>
            <person name="Kim S."/>
            <person name="Kim J.Y."/>
            <person name="Lee S."/>
            <person name="Um Y."/>
            <person name="Oh M.K."/>
            <person name="Kim Y.R."/>
            <person name="Lee J."/>
            <person name="Yang K.S."/>
        </authorList>
    </citation>
    <scope>NUCLEOTIDE SEQUENCE [LARGE SCALE GENOMIC DNA]</scope>
    <source>
        <strain evidence="2">ATCC 8724 / DSM 4798 / JCM 20051 / NBRC 3318 / NRRL B-199 / KCTC 1686</strain>
    </source>
</reference>
<dbReference type="InterPro" id="IPR009954">
    <property type="entry name" value="DUF1482"/>
</dbReference>
<evidence type="ECO:0000313" key="2">
    <source>
        <dbReference type="Proteomes" id="UP000007843"/>
    </source>
</evidence>
<dbReference type="KEGG" id="kox:KOX_23760"/>
<dbReference type="Pfam" id="PF07358">
    <property type="entry name" value="DUF1482"/>
    <property type="match status" value="1"/>
</dbReference>
<dbReference type="EMBL" id="CP003218">
    <property type="protein sequence ID" value="AEX06468.1"/>
    <property type="molecule type" value="Genomic_DNA"/>
</dbReference>
<evidence type="ECO:0008006" key="3">
    <source>
        <dbReference type="Google" id="ProtNLM"/>
    </source>
</evidence>
<dbReference type="HOGENOM" id="CLU_187539_0_0_6"/>
<organism evidence="1 2">
    <name type="scientific">Klebsiella michiganensis (strain ATCC 8724 / DSM 4798 / JCM 20051 / NBRC 3318 / NRRL B-199 / KCTC 1686 / BUCSAV 143 / CCM 1901)</name>
    <dbReference type="NCBI Taxonomy" id="1006551"/>
    <lineage>
        <taxon>Bacteria</taxon>
        <taxon>Pseudomonadati</taxon>
        <taxon>Pseudomonadota</taxon>
        <taxon>Gammaproteobacteria</taxon>
        <taxon>Enterobacterales</taxon>
        <taxon>Enterobacteriaceae</taxon>
        <taxon>Klebsiella/Raoultella group</taxon>
        <taxon>Klebsiella</taxon>
    </lineage>
</organism>